<dbReference type="Gene3D" id="3.40.47.10">
    <property type="match status" value="1"/>
</dbReference>
<feature type="active site" evidence="9">
    <location>
        <position position="250"/>
    </location>
</feature>
<keyword evidence="5 9" id="KW-0443">Lipid metabolism</keyword>
<dbReference type="NCBIfam" id="TIGR00747">
    <property type="entry name" value="fabH"/>
    <property type="match status" value="1"/>
</dbReference>
<feature type="active site" evidence="9">
    <location>
        <position position="112"/>
    </location>
</feature>
<feature type="region of interest" description="ACP-binding" evidence="9">
    <location>
        <begin position="251"/>
        <end position="255"/>
    </location>
</feature>
<dbReference type="EC" id="2.3.1.180" evidence="9"/>
<dbReference type="Proteomes" id="UP001078443">
    <property type="component" value="Unassembled WGS sequence"/>
</dbReference>
<name>A0ABT4D206_9CLOT</name>
<dbReference type="SUPFAM" id="SSF53901">
    <property type="entry name" value="Thiolase-like"/>
    <property type="match status" value="1"/>
</dbReference>
<dbReference type="Pfam" id="PF08545">
    <property type="entry name" value="ACP_syn_III"/>
    <property type="match status" value="1"/>
</dbReference>
<evidence type="ECO:0000256" key="8">
    <source>
        <dbReference type="ARBA" id="ARBA00023315"/>
    </source>
</evidence>
<feature type="active site" evidence="9">
    <location>
        <position position="280"/>
    </location>
</feature>
<evidence type="ECO:0000256" key="9">
    <source>
        <dbReference type="HAMAP-Rule" id="MF_01815"/>
    </source>
</evidence>
<keyword evidence="8 9" id="KW-0012">Acyltransferase</keyword>
<accession>A0ABT4D206</accession>
<dbReference type="RefSeq" id="WP_268041606.1">
    <property type="nucleotide sequence ID" value="NZ_JAPQER010000006.1"/>
</dbReference>
<keyword evidence="7 9" id="KW-0511">Multifunctional enzyme</keyword>
<comment type="caution">
    <text evidence="12">The sequence shown here is derived from an EMBL/GenBank/DDBJ whole genome shotgun (WGS) entry which is preliminary data.</text>
</comment>
<evidence type="ECO:0000259" key="11">
    <source>
        <dbReference type="Pfam" id="PF08545"/>
    </source>
</evidence>
<sequence>MYEVKIVGTGSYAPSNIISNEDMSKVVDTNDEWIKSRTGIRERRISKEENTSQLSIEAAKRALDSANLKPEDVDLIVLATLTPDCFIPSTACLVQKEIKAVNATCFDISAACTGFIYALNIASQFIKTGQHKTALVIGAEVLSKVVDWKDRNTCVLFGDGAGAAILQRSNEKGIISEYTGSDGSKGEHLECDAIPLRSFLVEEEEVTSNFVSMNGREIFKFATHVMVECINKVLQDAECSLDDIKYIIPHQANMRIIEYVCKKLKIDKEKFFINLDRYGNTSGASIAIALDEAAQQGLFNKGDKIILVGFGGGLTYGAQLIQW</sequence>
<keyword evidence="6 9" id="KW-0275">Fatty acid biosynthesis</keyword>
<comment type="function">
    <text evidence="9">Catalyzes the condensation reaction of fatty acid synthesis by the addition to an acyl acceptor of two carbons from malonyl-ACP. Catalyzes the first condensation reaction which initiates fatty acid synthesis and may therefore play a role in governing the total rate of fatty acid production. Possesses both acetoacetyl-ACP synthase and acetyl transacylase activities. Its substrate specificity determines the biosynthesis of branched-chain and/or straight-chain of fatty acids.</text>
</comment>
<evidence type="ECO:0000259" key="10">
    <source>
        <dbReference type="Pfam" id="PF08541"/>
    </source>
</evidence>
<evidence type="ECO:0000313" key="13">
    <source>
        <dbReference type="Proteomes" id="UP001078443"/>
    </source>
</evidence>
<keyword evidence="13" id="KW-1185">Reference proteome</keyword>
<gene>
    <name evidence="9" type="primary">fabH</name>
    <name evidence="12" type="ORF">OW763_13130</name>
</gene>
<evidence type="ECO:0000256" key="5">
    <source>
        <dbReference type="ARBA" id="ARBA00023098"/>
    </source>
</evidence>
<proteinExistence type="inferred from homology"/>
<evidence type="ECO:0000313" key="12">
    <source>
        <dbReference type="EMBL" id="MCY6485284.1"/>
    </source>
</evidence>
<evidence type="ECO:0000256" key="7">
    <source>
        <dbReference type="ARBA" id="ARBA00023268"/>
    </source>
</evidence>
<keyword evidence="2 9" id="KW-0444">Lipid biosynthesis</keyword>
<dbReference type="Pfam" id="PF08541">
    <property type="entry name" value="ACP_syn_III_C"/>
    <property type="match status" value="1"/>
</dbReference>
<dbReference type="PANTHER" id="PTHR43091">
    <property type="entry name" value="3-OXOACYL-[ACYL-CARRIER-PROTEIN] SYNTHASE"/>
    <property type="match status" value="1"/>
</dbReference>
<evidence type="ECO:0000256" key="2">
    <source>
        <dbReference type="ARBA" id="ARBA00022516"/>
    </source>
</evidence>
<comment type="catalytic activity">
    <reaction evidence="9">
        <text>malonyl-[ACP] + acetyl-CoA + H(+) = 3-oxobutanoyl-[ACP] + CO2 + CoA</text>
        <dbReference type="Rhea" id="RHEA:12080"/>
        <dbReference type="Rhea" id="RHEA-COMP:9623"/>
        <dbReference type="Rhea" id="RHEA-COMP:9625"/>
        <dbReference type="ChEBI" id="CHEBI:15378"/>
        <dbReference type="ChEBI" id="CHEBI:16526"/>
        <dbReference type="ChEBI" id="CHEBI:57287"/>
        <dbReference type="ChEBI" id="CHEBI:57288"/>
        <dbReference type="ChEBI" id="CHEBI:78449"/>
        <dbReference type="ChEBI" id="CHEBI:78450"/>
        <dbReference type="EC" id="2.3.1.180"/>
    </reaction>
</comment>
<feature type="domain" description="Beta-ketoacyl-[acyl-carrier-protein] synthase III C-terminal" evidence="10">
    <location>
        <begin position="234"/>
        <end position="323"/>
    </location>
</feature>
<comment type="pathway">
    <text evidence="9">Lipid metabolism; fatty acid biosynthesis.</text>
</comment>
<dbReference type="PANTHER" id="PTHR43091:SF1">
    <property type="entry name" value="BETA-KETOACYL-[ACYL-CARRIER-PROTEIN] SYNTHASE III, CHLOROPLASTIC"/>
    <property type="match status" value="1"/>
</dbReference>
<keyword evidence="3 9" id="KW-0808">Transferase</keyword>
<dbReference type="HAMAP" id="MF_01815">
    <property type="entry name" value="FabH"/>
    <property type="match status" value="1"/>
</dbReference>
<dbReference type="InterPro" id="IPR013751">
    <property type="entry name" value="ACP_syn_III_N"/>
</dbReference>
<evidence type="ECO:0000256" key="6">
    <source>
        <dbReference type="ARBA" id="ARBA00023160"/>
    </source>
</evidence>
<protein>
    <recommendedName>
        <fullName evidence="9">Beta-ketoacyl-[acyl-carrier-protein] synthase III</fullName>
        <shortName evidence="9">Beta-ketoacyl-ACP synthase III</shortName>
        <shortName evidence="9">KAS III</shortName>
        <ecNumber evidence="9">2.3.1.180</ecNumber>
    </recommendedName>
    <alternativeName>
        <fullName evidence="9">3-oxoacyl-[acyl-carrier-protein] synthase 3</fullName>
    </alternativeName>
    <alternativeName>
        <fullName evidence="9">3-oxoacyl-[acyl-carrier-protein] synthase III</fullName>
    </alternativeName>
</protein>
<dbReference type="InterPro" id="IPR004655">
    <property type="entry name" value="FabH"/>
</dbReference>
<dbReference type="InterPro" id="IPR013747">
    <property type="entry name" value="ACP_syn_III_C"/>
</dbReference>
<reference evidence="12" key="1">
    <citation type="submission" date="2022-12" db="EMBL/GenBank/DDBJ databases">
        <authorList>
            <person name="Wang J."/>
        </authorList>
    </citation>
    <scope>NUCLEOTIDE SEQUENCE</scope>
    <source>
        <strain evidence="12">HY-45-18</strain>
    </source>
</reference>
<evidence type="ECO:0000256" key="1">
    <source>
        <dbReference type="ARBA" id="ARBA00008642"/>
    </source>
</evidence>
<comment type="similarity">
    <text evidence="1 9">Belongs to the thiolase-like superfamily. FabH family.</text>
</comment>
<organism evidence="12 13">
    <name type="scientific">Clostridium aestuarii</name>
    <dbReference type="NCBI Taxonomy" id="338193"/>
    <lineage>
        <taxon>Bacteria</taxon>
        <taxon>Bacillati</taxon>
        <taxon>Bacillota</taxon>
        <taxon>Clostridia</taxon>
        <taxon>Eubacteriales</taxon>
        <taxon>Clostridiaceae</taxon>
        <taxon>Clostridium</taxon>
    </lineage>
</organism>
<dbReference type="NCBIfam" id="NF006829">
    <property type="entry name" value="PRK09352.1"/>
    <property type="match status" value="1"/>
</dbReference>
<dbReference type="EMBL" id="JAPQER010000006">
    <property type="protein sequence ID" value="MCY6485284.1"/>
    <property type="molecule type" value="Genomic_DNA"/>
</dbReference>
<evidence type="ECO:0000256" key="4">
    <source>
        <dbReference type="ARBA" id="ARBA00022832"/>
    </source>
</evidence>
<keyword evidence="4 9" id="KW-0276">Fatty acid metabolism</keyword>
<keyword evidence="9" id="KW-0963">Cytoplasm</keyword>
<feature type="domain" description="Beta-ketoacyl-[acyl-carrier-protein] synthase III N-terminal" evidence="11">
    <location>
        <begin position="106"/>
        <end position="183"/>
    </location>
</feature>
<evidence type="ECO:0000256" key="3">
    <source>
        <dbReference type="ARBA" id="ARBA00022679"/>
    </source>
</evidence>
<comment type="subcellular location">
    <subcellularLocation>
        <location evidence="9">Cytoplasm</location>
    </subcellularLocation>
</comment>
<dbReference type="CDD" id="cd00830">
    <property type="entry name" value="KAS_III"/>
    <property type="match status" value="1"/>
</dbReference>
<comment type="domain">
    <text evidence="9">The last Arg residue of the ACP-binding site is essential for the weak association between ACP/AcpP and FabH.</text>
</comment>
<dbReference type="InterPro" id="IPR016039">
    <property type="entry name" value="Thiolase-like"/>
</dbReference>
<comment type="subunit">
    <text evidence="9">Homodimer.</text>
</comment>